<dbReference type="InterPro" id="IPR029002">
    <property type="entry name" value="PLPC/GPLD1"/>
</dbReference>
<gene>
    <name evidence="3" type="ORF">DEACI_2594</name>
    <name evidence="2" type="ORF">DEACI_2710</name>
</gene>
<feature type="domain" description="Phospholipase C/D" evidence="1">
    <location>
        <begin position="6"/>
        <end position="152"/>
    </location>
</feature>
<protein>
    <submittedName>
        <fullName evidence="2">Phospholipase C/D</fullName>
    </submittedName>
    <submittedName>
        <fullName evidence="3">Zinc dependent phospholipase C</fullName>
    </submittedName>
</protein>
<reference evidence="2" key="2">
    <citation type="submission" date="2020-01" db="EMBL/GenBank/DDBJ databases">
        <authorList>
            <person name="Hornung B."/>
        </authorList>
    </citation>
    <scope>NUCLEOTIDE SEQUENCE</scope>
    <source>
        <strain evidence="2">PacBioINE</strain>
    </source>
</reference>
<evidence type="ECO:0000313" key="3">
    <source>
        <dbReference type="EMBL" id="CEJ08119.1"/>
    </source>
</evidence>
<organism evidence="2">
    <name type="scientific">Acididesulfobacillus acetoxydans</name>
    <dbReference type="NCBI Taxonomy" id="1561005"/>
    <lineage>
        <taxon>Bacteria</taxon>
        <taxon>Bacillati</taxon>
        <taxon>Bacillota</taxon>
        <taxon>Clostridia</taxon>
        <taxon>Eubacteriales</taxon>
        <taxon>Peptococcaceae</taxon>
        <taxon>Acididesulfobacillus</taxon>
    </lineage>
</organism>
<dbReference type="RefSeq" id="WP_240985477.1">
    <property type="nucleotide sequence ID" value="NZ_CDGJ01000078.1"/>
</dbReference>
<dbReference type="KEGG" id="aacx:DEACI_2710"/>
<proteinExistence type="predicted"/>
<evidence type="ECO:0000313" key="2">
    <source>
        <dbReference type="EMBL" id="CAA7602038.1"/>
    </source>
</evidence>
<dbReference type="Proteomes" id="UP000836597">
    <property type="component" value="Chromosome"/>
</dbReference>
<keyword evidence="4" id="KW-1185">Reference proteome</keyword>
<evidence type="ECO:0000259" key="1">
    <source>
        <dbReference type="Pfam" id="PF00882"/>
    </source>
</evidence>
<accession>A0A8S0W3V5</accession>
<reference evidence="3" key="1">
    <citation type="submission" date="2014-11" db="EMBL/GenBank/DDBJ databases">
        <authorList>
            <person name="Hornung B.V."/>
        </authorList>
    </citation>
    <scope>NUCLEOTIDE SEQUENCE</scope>
    <source>
        <strain evidence="3">INE</strain>
    </source>
</reference>
<evidence type="ECO:0000313" key="4">
    <source>
        <dbReference type="Proteomes" id="UP001071230"/>
    </source>
</evidence>
<dbReference type="Proteomes" id="UP001071230">
    <property type="component" value="Unassembled WGS sequence"/>
</dbReference>
<name>A0A8S0W3V5_9FIRM</name>
<dbReference type="Pfam" id="PF00882">
    <property type="entry name" value="Zn_dep_PLPC"/>
    <property type="match status" value="1"/>
</dbReference>
<dbReference type="AlphaFoldDB" id="A0A8S0W3V5"/>
<dbReference type="EMBL" id="CDGJ01000078">
    <property type="protein sequence ID" value="CEJ08119.1"/>
    <property type="molecule type" value="Genomic_DNA"/>
</dbReference>
<sequence length="327" mass="36893">MPKELTHWQVARGAVSGGVAGPVRDLIAQAPDLYYLGAVAHDIPFYDLSAAAGVSLERMGNHLHGVNGENTLVPLCDILTESLREPGKDYLLAFCLGLLTHFVTDSTFHPAVYYLSGNYFDPDPARRNRAVFHHRLLETGLDLWLQTRQPLLYSQSLAGLWRSAGRRGQEALSLLIERYAPAGDEGSRRHFWRAWRNQRLLQSAFKWSVPWRILRFYRRLGHPGGAKLEALFYPQPLNLSFFETRAAWRHPVSGDLNETTLPALFAASVEKAIDLFNKLGARPPQAWADFLRTLPPVSLETGLAYVPVTEMKYFLEEDISRSLQKSP</sequence>
<dbReference type="EMBL" id="LR746496">
    <property type="protein sequence ID" value="CAA7602038.1"/>
    <property type="molecule type" value="Genomic_DNA"/>
</dbReference>